<keyword evidence="2" id="KW-0808">Transferase</keyword>
<dbReference type="SUPFAM" id="SSF53335">
    <property type="entry name" value="S-adenosyl-L-methionine-dependent methyltransferases"/>
    <property type="match status" value="1"/>
</dbReference>
<feature type="domain" description="Methyltransferase" evidence="1">
    <location>
        <begin position="44"/>
        <end position="138"/>
    </location>
</feature>
<dbReference type="InterPro" id="IPR050447">
    <property type="entry name" value="Erg6_SMT_methyltransf"/>
</dbReference>
<gene>
    <name evidence="2" type="ORF">GCM10023167_17760</name>
</gene>
<proteinExistence type="predicted"/>
<organism evidence="2 3">
    <name type="scientific">Brevibacterium pityocampae</name>
    <dbReference type="NCBI Taxonomy" id="506594"/>
    <lineage>
        <taxon>Bacteria</taxon>
        <taxon>Bacillati</taxon>
        <taxon>Actinomycetota</taxon>
        <taxon>Actinomycetes</taxon>
        <taxon>Micrococcales</taxon>
        <taxon>Brevibacteriaceae</taxon>
        <taxon>Brevibacterium</taxon>
    </lineage>
</organism>
<dbReference type="PANTHER" id="PTHR44068">
    <property type="entry name" value="ZGC:194242"/>
    <property type="match status" value="1"/>
</dbReference>
<sequence length="251" mass="27850">MGRMSIPDYMIEFHRNAARQAPGSDDSTRRALSLVPGVDMVRRVLDLGCGTGAQSLVLAQETGATITAVDILPEFLEELEARARAAGVADRIATLEASMIDLDLPPEHYDLLWSEGSAYTVGFEAGLRYWKRFLAPGGALVVSELCWLTDDRPPEIEEYWAEGYPGIGTVEEKLAEAARAGYTCIEHFVLPPEAWTDGYYTPIRERSEAFSEAHGRDPEIDAFLDSGLDEAAMYDRFGEYYSYVFFVLRAG</sequence>
<evidence type="ECO:0000259" key="1">
    <source>
        <dbReference type="Pfam" id="PF13649"/>
    </source>
</evidence>
<dbReference type="InterPro" id="IPR029063">
    <property type="entry name" value="SAM-dependent_MTases_sf"/>
</dbReference>
<comment type="caution">
    <text evidence="2">The sequence shown here is derived from an EMBL/GenBank/DDBJ whole genome shotgun (WGS) entry which is preliminary data.</text>
</comment>
<accession>A0ABP8JHD3</accession>
<dbReference type="CDD" id="cd02440">
    <property type="entry name" value="AdoMet_MTases"/>
    <property type="match status" value="1"/>
</dbReference>
<dbReference type="Pfam" id="PF13649">
    <property type="entry name" value="Methyltransf_25"/>
    <property type="match status" value="1"/>
</dbReference>
<keyword evidence="3" id="KW-1185">Reference proteome</keyword>
<dbReference type="GO" id="GO:0008168">
    <property type="term" value="F:methyltransferase activity"/>
    <property type="evidence" value="ECO:0007669"/>
    <property type="project" value="UniProtKB-KW"/>
</dbReference>
<evidence type="ECO:0000313" key="3">
    <source>
        <dbReference type="Proteomes" id="UP001500642"/>
    </source>
</evidence>
<keyword evidence="2" id="KW-0489">Methyltransferase</keyword>
<dbReference type="InterPro" id="IPR041698">
    <property type="entry name" value="Methyltransf_25"/>
</dbReference>
<protein>
    <submittedName>
        <fullName evidence="2">Class I SAM-dependent methyltransferase</fullName>
    </submittedName>
</protein>
<dbReference type="Gene3D" id="3.40.50.150">
    <property type="entry name" value="Vaccinia Virus protein VP39"/>
    <property type="match status" value="1"/>
</dbReference>
<evidence type="ECO:0000313" key="2">
    <source>
        <dbReference type="EMBL" id="GAA4390878.1"/>
    </source>
</evidence>
<dbReference type="GO" id="GO:0032259">
    <property type="term" value="P:methylation"/>
    <property type="evidence" value="ECO:0007669"/>
    <property type="project" value="UniProtKB-KW"/>
</dbReference>
<reference evidence="3" key="1">
    <citation type="journal article" date="2019" name="Int. J. Syst. Evol. Microbiol.">
        <title>The Global Catalogue of Microorganisms (GCM) 10K type strain sequencing project: providing services to taxonomists for standard genome sequencing and annotation.</title>
        <authorList>
            <consortium name="The Broad Institute Genomics Platform"/>
            <consortium name="The Broad Institute Genome Sequencing Center for Infectious Disease"/>
            <person name="Wu L."/>
            <person name="Ma J."/>
        </authorList>
    </citation>
    <scope>NUCLEOTIDE SEQUENCE [LARGE SCALE GENOMIC DNA]</scope>
    <source>
        <strain evidence="3">JCM 17808</strain>
    </source>
</reference>
<name>A0ABP8JHD3_9MICO</name>
<dbReference type="Proteomes" id="UP001500642">
    <property type="component" value="Unassembled WGS sequence"/>
</dbReference>
<dbReference type="PANTHER" id="PTHR44068:SF11">
    <property type="entry name" value="GERANYL DIPHOSPHATE 2-C-METHYLTRANSFERASE"/>
    <property type="match status" value="1"/>
</dbReference>
<dbReference type="EMBL" id="BAABGL010000011">
    <property type="protein sequence ID" value="GAA4390878.1"/>
    <property type="molecule type" value="Genomic_DNA"/>
</dbReference>